<dbReference type="InterPro" id="IPR002488">
    <property type="entry name" value="Gemini_C4"/>
</dbReference>
<sequence length="97" mass="11235">MEHLISMLCCNSKESSKPETRGSSTWYPKPGQHITIRTFRRLRAPQMLSNTWRKTETSLTMELSKSMDAQLEEVSSLPTTLMPKQSMQSPNQRRSLY</sequence>
<accession>A0A0K0YAW0</accession>
<keyword evidence="2" id="KW-0945">Host-virus interaction</keyword>
<proteinExistence type="inferred from homology"/>
<evidence type="ECO:0000313" key="4">
    <source>
        <dbReference type="EMBL" id="AKS48118.1"/>
    </source>
</evidence>
<feature type="region of interest" description="Disordered" evidence="3">
    <location>
        <begin position="71"/>
        <end position="97"/>
    </location>
</feature>
<feature type="region of interest" description="Disordered" evidence="3">
    <location>
        <begin position="10"/>
        <end position="30"/>
    </location>
</feature>
<gene>
    <name evidence="4" type="primary">AC1</name>
</gene>
<dbReference type="EMBL" id="KP752090">
    <property type="protein sequence ID" value="AKS48118.1"/>
    <property type="molecule type" value="Genomic_DNA"/>
</dbReference>
<evidence type="ECO:0000256" key="1">
    <source>
        <dbReference type="ARBA" id="ARBA00008996"/>
    </source>
</evidence>
<name>A0A0K0YAW0_9GEMI</name>
<comment type="similarity">
    <text evidence="1">Belongs to the geminiviridae protein AC4/C4 family.</text>
</comment>
<dbReference type="Pfam" id="PF01492">
    <property type="entry name" value="Gemini_C4"/>
    <property type="match status" value="1"/>
</dbReference>
<evidence type="ECO:0000256" key="2">
    <source>
        <dbReference type="ARBA" id="ARBA00022581"/>
    </source>
</evidence>
<feature type="compositionally biased region" description="Polar residues" evidence="3">
    <location>
        <begin position="76"/>
        <end position="97"/>
    </location>
</feature>
<organism evidence="4">
    <name type="scientific">Rhynchosia yellow mosaic virus</name>
    <dbReference type="NCBI Taxonomy" id="529680"/>
    <lineage>
        <taxon>Viruses</taxon>
        <taxon>Monodnaviria</taxon>
        <taxon>Shotokuvirae</taxon>
        <taxon>Cressdnaviricota</taxon>
        <taxon>Repensiviricetes</taxon>
        <taxon>Geplafuvirales</taxon>
        <taxon>Geminiviridae</taxon>
        <taxon>Begomovirus</taxon>
        <taxon>Begomovirus rhynchosiaflavi</taxon>
    </lineage>
</organism>
<reference evidence="4" key="1">
    <citation type="journal article" date="2015" name="Plant Dis.">
        <title>Dwarf Mosaic Disease of French Bean in India Caused by Rhynchosia yellow mosaic virus in Association With a Betasatellite.</title>
        <authorList>
            <person name="Bhatt B.S."/>
            <person name="Rathmore S."/>
            <person name="Singh A.K."/>
        </authorList>
    </citation>
    <scope>NUCLEOTIDE SEQUENCE</scope>
</reference>
<protein>
    <submittedName>
        <fullName evidence="4">AC4 protein</fullName>
    </submittedName>
</protein>
<evidence type="ECO:0000256" key="3">
    <source>
        <dbReference type="SAM" id="MobiDB-lite"/>
    </source>
</evidence>